<evidence type="ECO:0000256" key="1">
    <source>
        <dbReference type="ARBA" id="ARBA00022723"/>
    </source>
</evidence>
<sequence>MDLEQIKQEVVDVGYRIWLKGMVAANDGNISVRLDDKRILCTPTGVSKGSLTTDMLCVADYDGIAIEEPEGYKVSSEVKMHGAIYRENPDVKCVVHAHPMHATYYAIKGQPISVRALPENIIAMPEIPLSPYGTPSTYQLAENVAPYVKDYPCCLMEFHGAVAWGTSAAHAYLVMERLEFTAQLQFLLDSQGVQRTLPEDEIQKLIGMRAQYGL</sequence>
<proteinExistence type="predicted"/>
<dbReference type="STRING" id="156892.BM477_00200"/>
<dbReference type="GO" id="GO:0005829">
    <property type="term" value="C:cytosol"/>
    <property type="evidence" value="ECO:0007669"/>
    <property type="project" value="TreeGrafter"/>
</dbReference>
<keyword evidence="1" id="KW-0479">Metal-binding</keyword>
<dbReference type="OrthoDB" id="3729465at2"/>
<dbReference type="EMBL" id="MPDM01000001">
    <property type="protein sequence ID" value="OKL50436.1"/>
    <property type="molecule type" value="Genomic_DNA"/>
</dbReference>
<dbReference type="GO" id="GO:0019323">
    <property type="term" value="P:pentose catabolic process"/>
    <property type="evidence" value="ECO:0007669"/>
    <property type="project" value="TreeGrafter"/>
</dbReference>
<reference evidence="5" key="1">
    <citation type="submission" date="2016-11" db="EMBL/GenBank/DDBJ databases">
        <title>Actinomyces gypaetusis sp. nov. isolated from Gypaetus barbatus in Qinghai Tibet Plateau China.</title>
        <authorList>
            <person name="Meng X."/>
        </authorList>
    </citation>
    <scope>NUCLEOTIDE SEQUENCE [LARGE SCALE GENOMIC DNA]</scope>
    <source>
        <strain evidence="5">DSM 15383</strain>
    </source>
</reference>
<gene>
    <name evidence="4" type="ORF">BM477_00200</name>
</gene>
<dbReference type="AlphaFoldDB" id="A0A1Q5PS99"/>
<dbReference type="Proteomes" id="UP000186465">
    <property type="component" value="Unassembled WGS sequence"/>
</dbReference>
<dbReference type="SMART" id="SM01007">
    <property type="entry name" value="Aldolase_II"/>
    <property type="match status" value="1"/>
</dbReference>
<feature type="domain" description="Class II aldolase/adducin N-terminal" evidence="3">
    <location>
        <begin position="8"/>
        <end position="186"/>
    </location>
</feature>
<evidence type="ECO:0000256" key="2">
    <source>
        <dbReference type="ARBA" id="ARBA00023239"/>
    </source>
</evidence>
<evidence type="ECO:0000259" key="3">
    <source>
        <dbReference type="SMART" id="SM01007"/>
    </source>
</evidence>
<dbReference type="PANTHER" id="PTHR22789:SF0">
    <property type="entry name" value="3-OXO-TETRONATE 4-PHOSPHATE DECARBOXYLASE-RELATED"/>
    <property type="match status" value="1"/>
</dbReference>
<protein>
    <submittedName>
        <fullName evidence="4">Aldolase</fullName>
    </submittedName>
</protein>
<dbReference type="PANTHER" id="PTHR22789">
    <property type="entry name" value="FUCULOSE PHOSPHATE ALDOLASE"/>
    <property type="match status" value="1"/>
</dbReference>
<dbReference type="InterPro" id="IPR050197">
    <property type="entry name" value="Aldolase_class_II_sugar_metab"/>
</dbReference>
<evidence type="ECO:0000313" key="4">
    <source>
        <dbReference type="EMBL" id="OKL50436.1"/>
    </source>
</evidence>
<dbReference type="SUPFAM" id="SSF53639">
    <property type="entry name" value="AraD/HMP-PK domain-like"/>
    <property type="match status" value="1"/>
</dbReference>
<dbReference type="GO" id="GO:0016832">
    <property type="term" value="F:aldehyde-lyase activity"/>
    <property type="evidence" value="ECO:0007669"/>
    <property type="project" value="TreeGrafter"/>
</dbReference>
<dbReference type="InterPro" id="IPR036409">
    <property type="entry name" value="Aldolase_II/adducin_N_sf"/>
</dbReference>
<keyword evidence="5" id="KW-1185">Reference proteome</keyword>
<dbReference type="Pfam" id="PF00596">
    <property type="entry name" value="Aldolase_II"/>
    <property type="match status" value="1"/>
</dbReference>
<dbReference type="RefSeq" id="WP_075360677.1">
    <property type="nucleotide sequence ID" value="NZ_MPDM01000001.1"/>
</dbReference>
<name>A0A1Q5PS99_9ACTO</name>
<accession>A0A1Q5PS99</accession>
<organism evidence="4 5">
    <name type="scientific">Boudabousia marimammalium</name>
    <dbReference type="NCBI Taxonomy" id="156892"/>
    <lineage>
        <taxon>Bacteria</taxon>
        <taxon>Bacillati</taxon>
        <taxon>Actinomycetota</taxon>
        <taxon>Actinomycetes</taxon>
        <taxon>Actinomycetales</taxon>
        <taxon>Actinomycetaceae</taxon>
        <taxon>Boudabousia</taxon>
    </lineage>
</organism>
<dbReference type="InterPro" id="IPR001303">
    <property type="entry name" value="Aldolase_II/adducin_N"/>
</dbReference>
<dbReference type="Gene3D" id="3.40.225.10">
    <property type="entry name" value="Class II aldolase/adducin N-terminal domain"/>
    <property type="match status" value="1"/>
</dbReference>
<evidence type="ECO:0000313" key="5">
    <source>
        <dbReference type="Proteomes" id="UP000186465"/>
    </source>
</evidence>
<keyword evidence="2" id="KW-0456">Lyase</keyword>
<comment type="caution">
    <text evidence="4">The sequence shown here is derived from an EMBL/GenBank/DDBJ whole genome shotgun (WGS) entry which is preliminary data.</text>
</comment>
<dbReference type="GO" id="GO:0046872">
    <property type="term" value="F:metal ion binding"/>
    <property type="evidence" value="ECO:0007669"/>
    <property type="project" value="UniProtKB-KW"/>
</dbReference>